<feature type="compositionally biased region" description="Polar residues" evidence="1">
    <location>
        <begin position="129"/>
        <end position="143"/>
    </location>
</feature>
<feature type="region of interest" description="Disordered" evidence="1">
    <location>
        <begin position="96"/>
        <end position="149"/>
    </location>
</feature>
<keyword evidence="3" id="KW-1185">Reference proteome</keyword>
<accession>A0A6P4DK34</accession>
<evidence type="ECO:0000256" key="1">
    <source>
        <dbReference type="SAM" id="MobiDB-lite"/>
    </source>
</evidence>
<dbReference type="RefSeq" id="XP_015968184.2">
    <property type="nucleotide sequence ID" value="XM_016112698.2"/>
</dbReference>
<organism evidence="3 4">
    <name type="scientific">Arachis duranensis</name>
    <name type="common">Wild peanut</name>
    <dbReference type="NCBI Taxonomy" id="130453"/>
    <lineage>
        <taxon>Eukaryota</taxon>
        <taxon>Viridiplantae</taxon>
        <taxon>Streptophyta</taxon>
        <taxon>Embryophyta</taxon>
        <taxon>Tracheophyta</taxon>
        <taxon>Spermatophyta</taxon>
        <taxon>Magnoliopsida</taxon>
        <taxon>eudicotyledons</taxon>
        <taxon>Gunneridae</taxon>
        <taxon>Pentapetalae</taxon>
        <taxon>rosids</taxon>
        <taxon>fabids</taxon>
        <taxon>Fabales</taxon>
        <taxon>Fabaceae</taxon>
        <taxon>Papilionoideae</taxon>
        <taxon>50 kb inversion clade</taxon>
        <taxon>dalbergioids sensu lato</taxon>
        <taxon>Dalbergieae</taxon>
        <taxon>Pterocarpus clade</taxon>
        <taxon>Arachis</taxon>
    </lineage>
</organism>
<dbReference type="KEGG" id="adu:107491779"/>
<reference evidence="3" key="1">
    <citation type="journal article" date="2016" name="Nat. Genet.">
        <title>The genome sequences of Arachis duranensis and Arachis ipaensis, the diploid ancestors of cultivated peanut.</title>
        <authorList>
            <person name="Bertioli D.J."/>
            <person name="Cannon S.B."/>
            <person name="Froenicke L."/>
            <person name="Huang G."/>
            <person name="Farmer A.D."/>
            <person name="Cannon E.K."/>
            <person name="Liu X."/>
            <person name="Gao D."/>
            <person name="Clevenger J."/>
            <person name="Dash S."/>
            <person name="Ren L."/>
            <person name="Moretzsohn M.C."/>
            <person name="Shirasawa K."/>
            <person name="Huang W."/>
            <person name="Vidigal B."/>
            <person name="Abernathy B."/>
            <person name="Chu Y."/>
            <person name="Niederhuth C.E."/>
            <person name="Umale P."/>
            <person name="Araujo A.C."/>
            <person name="Kozik A."/>
            <person name="Kim K.D."/>
            <person name="Burow M.D."/>
            <person name="Varshney R.K."/>
            <person name="Wang X."/>
            <person name="Zhang X."/>
            <person name="Barkley N."/>
            <person name="Guimaraes P.M."/>
            <person name="Isobe S."/>
            <person name="Guo B."/>
            <person name="Liao B."/>
            <person name="Stalker H.T."/>
            <person name="Schmitz R.J."/>
            <person name="Scheffler B.E."/>
            <person name="Leal-Bertioli S.C."/>
            <person name="Xun X."/>
            <person name="Jackson S.A."/>
            <person name="Michelmore R."/>
            <person name="Ozias-Akins P."/>
        </authorList>
    </citation>
    <scope>NUCLEOTIDE SEQUENCE [LARGE SCALE GENOMIC DNA]</scope>
    <source>
        <strain evidence="3">cv. V14167</strain>
    </source>
</reference>
<protein>
    <submittedName>
        <fullName evidence="4">Uncharacterized protein LOC107491779</fullName>
    </submittedName>
</protein>
<evidence type="ECO:0000313" key="3">
    <source>
        <dbReference type="Proteomes" id="UP000515211"/>
    </source>
</evidence>
<evidence type="ECO:0000313" key="4">
    <source>
        <dbReference type="RefSeq" id="XP_015968184.2"/>
    </source>
</evidence>
<evidence type="ECO:0000259" key="2">
    <source>
        <dbReference type="Pfam" id="PF03108"/>
    </source>
</evidence>
<dbReference type="Proteomes" id="UP000515211">
    <property type="component" value="Chromosome 6"/>
</dbReference>
<sequence length="311" mass="34463">MSTSVQYETFVIVSDEDMQDLFHCRRSFSVVRIHELYAKLEDGVDNSGASAPNPQSTVGCASTSMPVIAPGCLLAEPLSIPVGLAKSPGLIPSLLGDGESDGVKNAMQEDDLDDEPAHILGDNDKDTTRNPPTRQGLSSSGSHQHPPHFSTLNLEAIGQQPDIDPIFGGQGLHKENSSGKFQIGQSFQSKEKAVLSIKDYSIRCRVEYWVIESDHLKYHGRCKEFGNGCTWIIHITLRQCKGNWEVRRADVTVTIMVLQEATEVTYGFKPSYRKVWITKQNQLYFANSNATPDSNSETTYHHPYHPCHEAS</sequence>
<feature type="compositionally biased region" description="Basic and acidic residues" evidence="1">
    <location>
        <begin position="115"/>
        <end position="128"/>
    </location>
</feature>
<gene>
    <name evidence="4" type="primary">LOC107491779</name>
</gene>
<feature type="domain" description="Transposase MuDR plant" evidence="2">
    <location>
        <begin position="181"/>
        <end position="242"/>
    </location>
</feature>
<dbReference type="Pfam" id="PF03108">
    <property type="entry name" value="DBD_Tnp_Mut"/>
    <property type="match status" value="1"/>
</dbReference>
<dbReference type="GeneID" id="107491779"/>
<dbReference type="AlphaFoldDB" id="A0A6P4DK34"/>
<dbReference type="InterPro" id="IPR004332">
    <property type="entry name" value="Transposase_MuDR"/>
</dbReference>
<proteinExistence type="predicted"/>
<name>A0A6P4DK34_ARADU</name>
<reference evidence="4" key="2">
    <citation type="submission" date="2025-08" db="UniProtKB">
        <authorList>
            <consortium name="RefSeq"/>
        </authorList>
    </citation>
    <scope>IDENTIFICATION</scope>
    <source>
        <tissue evidence="4">Whole plant</tissue>
    </source>
</reference>